<feature type="region of interest" description="Disordered" evidence="1">
    <location>
        <begin position="111"/>
        <end position="137"/>
    </location>
</feature>
<sequence>MLAARDQENLIHGHQTIAASKPLNQNARTLQPKTPGNKYPKTPLRIPLNDENAPTIFGGKSGKGKGLENLGTVGKKVAAFDKNAFVTPLCPRTRAPLGMKTTNAKTKAFQTPGLLENDVEKTQQKQPSARKPKKVTHADAVKLEVHGDESPLHERDVEYAPPRPKDIPYQSEDFPDNCLNYNVLKGGNLMRGRYNHYHNKVDEQGRTRLERELEESYAKSAKDTDERVLKMLEEEWTVGDVPETFRHLRKKEPDQKAKLTAQIKKAGSAPVKAPATIASRKAASALSVAPKPTIAPPKATKPKPTPLPSFLSRSKPAPLPPMNPSTMRRSAATVNSRSTIGYSKGRSASGALQKREAGFTRSISNLSQSSDTTITPARLAEQEARENNEWKKRLGFLAAFDVDDEDLEPGLRGALPECLRGEDSDEEEFVMTLGTGSE</sequence>
<dbReference type="AlphaFoldDB" id="A0A8H4RKS9"/>
<dbReference type="Proteomes" id="UP000566819">
    <property type="component" value="Unassembled WGS sequence"/>
</dbReference>
<protein>
    <submittedName>
        <fullName evidence="2">Uncharacterized protein</fullName>
    </submittedName>
</protein>
<evidence type="ECO:0000256" key="1">
    <source>
        <dbReference type="SAM" id="MobiDB-lite"/>
    </source>
</evidence>
<feature type="compositionally biased region" description="Polar residues" evidence="1">
    <location>
        <begin position="22"/>
        <end position="34"/>
    </location>
</feature>
<feature type="compositionally biased region" description="Basic and acidic residues" evidence="1">
    <location>
        <begin position="1"/>
        <end position="11"/>
    </location>
</feature>
<evidence type="ECO:0000313" key="3">
    <source>
        <dbReference type="Proteomes" id="UP000566819"/>
    </source>
</evidence>
<organism evidence="2 3">
    <name type="scientific">Cudoniella acicularis</name>
    <dbReference type="NCBI Taxonomy" id="354080"/>
    <lineage>
        <taxon>Eukaryota</taxon>
        <taxon>Fungi</taxon>
        <taxon>Dikarya</taxon>
        <taxon>Ascomycota</taxon>
        <taxon>Pezizomycotina</taxon>
        <taxon>Leotiomycetes</taxon>
        <taxon>Helotiales</taxon>
        <taxon>Tricladiaceae</taxon>
        <taxon>Cudoniella</taxon>
    </lineage>
</organism>
<feature type="region of interest" description="Disordered" evidence="1">
    <location>
        <begin position="282"/>
        <end position="353"/>
    </location>
</feature>
<feature type="compositionally biased region" description="Polar residues" evidence="1">
    <location>
        <begin position="324"/>
        <end position="341"/>
    </location>
</feature>
<proteinExistence type="predicted"/>
<feature type="region of interest" description="Disordered" evidence="1">
    <location>
        <begin position="1"/>
        <end position="54"/>
    </location>
</feature>
<evidence type="ECO:0000313" key="2">
    <source>
        <dbReference type="EMBL" id="KAF4630022.1"/>
    </source>
</evidence>
<accession>A0A8H4RKS9</accession>
<dbReference type="OrthoDB" id="5327145at2759"/>
<feature type="compositionally biased region" description="Low complexity" evidence="1">
    <location>
        <begin position="289"/>
        <end position="298"/>
    </location>
</feature>
<keyword evidence="3" id="KW-1185">Reference proteome</keyword>
<reference evidence="2 3" key="1">
    <citation type="submission" date="2020-03" db="EMBL/GenBank/DDBJ databases">
        <title>Draft Genome Sequence of Cudoniella acicularis.</title>
        <authorList>
            <person name="Buettner E."/>
            <person name="Kellner H."/>
        </authorList>
    </citation>
    <scope>NUCLEOTIDE SEQUENCE [LARGE SCALE GENOMIC DNA]</scope>
    <source>
        <strain evidence="2 3">DSM 108380</strain>
    </source>
</reference>
<dbReference type="EMBL" id="JAAMPI010000599">
    <property type="protein sequence ID" value="KAF4630022.1"/>
    <property type="molecule type" value="Genomic_DNA"/>
</dbReference>
<gene>
    <name evidence="2" type="ORF">G7Y89_g8130</name>
</gene>
<comment type="caution">
    <text evidence="2">The sequence shown here is derived from an EMBL/GenBank/DDBJ whole genome shotgun (WGS) entry which is preliminary data.</text>
</comment>
<name>A0A8H4RKS9_9HELO</name>